<feature type="transmembrane region" description="Helical" evidence="12">
    <location>
        <begin position="46"/>
        <end position="65"/>
    </location>
</feature>
<dbReference type="GO" id="GO:0004984">
    <property type="term" value="F:olfactory receptor activity"/>
    <property type="evidence" value="ECO:0007669"/>
    <property type="project" value="InterPro"/>
</dbReference>
<evidence type="ECO:0000256" key="10">
    <source>
        <dbReference type="ARBA" id="ARBA00023170"/>
    </source>
</evidence>
<keyword evidence="11" id="KW-0807">Transducer</keyword>
<dbReference type="FunFam" id="1.20.1070.10:FF:000012">
    <property type="entry name" value="Olfactory receptor"/>
    <property type="match status" value="1"/>
</dbReference>
<keyword evidence="9" id="KW-1015">Disulfide bond</keyword>
<dbReference type="PANTHER" id="PTHR48002">
    <property type="entry name" value="OLFACTORY RECEPTOR"/>
    <property type="match status" value="1"/>
</dbReference>
<evidence type="ECO:0000256" key="5">
    <source>
        <dbReference type="ARBA" id="ARBA00022692"/>
    </source>
</evidence>
<dbReference type="SUPFAM" id="SSF81321">
    <property type="entry name" value="Family A G protein-coupled receptor-like"/>
    <property type="match status" value="1"/>
</dbReference>
<feature type="transmembrane region" description="Helical" evidence="12">
    <location>
        <begin position="215"/>
        <end position="233"/>
    </location>
</feature>
<keyword evidence="4" id="KW-1003">Cell membrane</keyword>
<protein>
    <recommendedName>
        <fullName evidence="13">G-protein coupled receptors family 1 profile domain-containing protein</fullName>
    </recommendedName>
</protein>
<evidence type="ECO:0000313" key="14">
    <source>
        <dbReference type="EMBL" id="KAB0357029.1"/>
    </source>
</evidence>
<proteinExistence type="inferred from homology"/>
<dbReference type="Gene3D" id="1.20.1070.10">
    <property type="entry name" value="Rhodopsin 7-helix transmembrane proteins"/>
    <property type="match status" value="1"/>
</dbReference>
<dbReference type="InterPro" id="IPR000725">
    <property type="entry name" value="Olfact_rcpt"/>
</dbReference>
<evidence type="ECO:0000256" key="2">
    <source>
        <dbReference type="ARBA" id="ARBA00004651"/>
    </source>
</evidence>
<evidence type="ECO:0000256" key="1">
    <source>
        <dbReference type="ARBA" id="ARBA00003929"/>
    </source>
</evidence>
<evidence type="ECO:0000256" key="8">
    <source>
        <dbReference type="ARBA" id="ARBA00023136"/>
    </source>
</evidence>
<evidence type="ECO:0000256" key="3">
    <source>
        <dbReference type="ARBA" id="ARBA00010663"/>
    </source>
</evidence>
<keyword evidence="5 12" id="KW-0812">Transmembrane</keyword>
<accession>A0A5N3W5U4</accession>
<dbReference type="PRINTS" id="PR00237">
    <property type="entry name" value="GPCRRHODOPSN"/>
</dbReference>
<dbReference type="Proteomes" id="UP000326458">
    <property type="component" value="Unassembled WGS sequence"/>
</dbReference>
<comment type="similarity">
    <text evidence="3">Belongs to the G-protein coupled receptor 1 family.</text>
</comment>
<evidence type="ECO:0000256" key="4">
    <source>
        <dbReference type="ARBA" id="ARBA00022475"/>
    </source>
</evidence>
<evidence type="ECO:0000256" key="7">
    <source>
        <dbReference type="ARBA" id="ARBA00023040"/>
    </source>
</evidence>
<evidence type="ECO:0000256" key="11">
    <source>
        <dbReference type="ARBA" id="ARBA00023224"/>
    </source>
</evidence>
<keyword evidence="10" id="KW-0675">Receptor</keyword>
<comment type="subcellular location">
    <subcellularLocation>
        <location evidence="2">Cell membrane</location>
        <topology evidence="2">Multi-pass membrane protein</topology>
    </subcellularLocation>
</comment>
<comment type="function">
    <text evidence="1">Putative odorant or sperm cell receptor.</text>
</comment>
<feature type="transmembrane region" description="Helical" evidence="12">
    <location>
        <begin position="21"/>
        <end position="40"/>
    </location>
</feature>
<dbReference type="InterPro" id="IPR000276">
    <property type="entry name" value="GPCR_Rhodpsn"/>
</dbReference>
<feature type="transmembrane region" description="Helical" evidence="12">
    <location>
        <begin position="86"/>
        <end position="105"/>
    </location>
</feature>
<feature type="domain" description="G-protein coupled receptors family 1 profile" evidence="13">
    <location>
        <begin position="37"/>
        <end position="261"/>
    </location>
</feature>
<dbReference type="GO" id="GO:0005886">
    <property type="term" value="C:plasma membrane"/>
    <property type="evidence" value="ECO:0007669"/>
    <property type="project" value="UniProtKB-SubCell"/>
</dbReference>
<dbReference type="InterPro" id="IPR050427">
    <property type="entry name" value="Olfactory_Receptors"/>
</dbReference>
<keyword evidence="6 12" id="KW-1133">Transmembrane helix</keyword>
<dbReference type="PROSITE" id="PS50262">
    <property type="entry name" value="G_PROTEIN_RECEP_F1_2"/>
    <property type="match status" value="1"/>
</dbReference>
<dbReference type="GO" id="GO:0004930">
    <property type="term" value="F:G protein-coupled receptor activity"/>
    <property type="evidence" value="ECO:0007669"/>
    <property type="project" value="UniProtKB-KW"/>
</dbReference>
<sequence length="285" mass="32066">MSNITEFILVGLTQNPGMQKLFFVCLFLITYLITLAGNQLISVTIFTSPALGSPIYIFLSYLSMINDFYSSSTAPKLIFDLISEKNTISFSGCMTQIVLLIGMAYDHYVAIYKPLHYMTVMNRPVWFFHGGIQILFMVQLPFCGHNVIDHLMCDLIPLLELACTYMHTLGPLISANSGSLCLLIFSMLVASYIVILRSLKTHSSEGRHNALSTCASHVTVVISFFVPCWFLCLRPMTSFPIDKDVTVFCTIVTPMLNPLIYTLRNAEVKNIIKKLWGQILKTDDE</sequence>
<dbReference type="AlphaFoldDB" id="A0A5N3W5U4"/>
<organism evidence="14 15">
    <name type="scientific">Muntiacus muntjak</name>
    <name type="common">Barking deer</name>
    <name type="synonym">Indian muntjac</name>
    <dbReference type="NCBI Taxonomy" id="9888"/>
    <lineage>
        <taxon>Eukaryota</taxon>
        <taxon>Metazoa</taxon>
        <taxon>Chordata</taxon>
        <taxon>Craniata</taxon>
        <taxon>Vertebrata</taxon>
        <taxon>Euteleostomi</taxon>
        <taxon>Mammalia</taxon>
        <taxon>Eutheria</taxon>
        <taxon>Laurasiatheria</taxon>
        <taxon>Artiodactyla</taxon>
        <taxon>Ruminantia</taxon>
        <taxon>Pecora</taxon>
        <taxon>Cervidae</taxon>
        <taxon>Muntiacinae</taxon>
        <taxon>Muntiacus</taxon>
    </lineage>
</organism>
<evidence type="ECO:0000259" key="13">
    <source>
        <dbReference type="PROSITE" id="PS50262"/>
    </source>
</evidence>
<evidence type="ECO:0000256" key="9">
    <source>
        <dbReference type="ARBA" id="ARBA00023157"/>
    </source>
</evidence>
<reference evidence="14 15" key="1">
    <citation type="submission" date="2019-06" db="EMBL/GenBank/DDBJ databases">
        <title>Discovery of a novel chromosome fission-fusion reversal in muntjac.</title>
        <authorList>
            <person name="Mudd A.B."/>
            <person name="Bredeson J.V."/>
            <person name="Baum R."/>
            <person name="Hockemeyer D."/>
            <person name="Rokhsar D.S."/>
        </authorList>
    </citation>
    <scope>NUCLEOTIDE SEQUENCE [LARGE SCALE GENOMIC DNA]</scope>
    <source>
        <strain evidence="14">UTSW_UCB_Mm</strain>
        <tissue evidence="14">Fibroblast cell line</tissue>
    </source>
</reference>
<keyword evidence="7" id="KW-0297">G-protein coupled receptor</keyword>
<evidence type="ECO:0000313" key="15">
    <source>
        <dbReference type="Proteomes" id="UP000326458"/>
    </source>
</evidence>
<evidence type="ECO:0000256" key="6">
    <source>
        <dbReference type="ARBA" id="ARBA00022989"/>
    </source>
</evidence>
<gene>
    <name evidence="14" type="ORF">FD754_001185</name>
</gene>
<dbReference type="EMBL" id="VCEA01000001">
    <property type="protein sequence ID" value="KAB0357029.1"/>
    <property type="molecule type" value="Genomic_DNA"/>
</dbReference>
<comment type="caution">
    <text evidence="14">The sequence shown here is derived from an EMBL/GenBank/DDBJ whole genome shotgun (WGS) entry which is preliminary data.</text>
</comment>
<dbReference type="FunFam" id="1.10.1220.70:FF:000001">
    <property type="entry name" value="Olfactory receptor"/>
    <property type="match status" value="1"/>
</dbReference>
<feature type="transmembrane region" description="Helical" evidence="12">
    <location>
        <begin position="125"/>
        <end position="148"/>
    </location>
</feature>
<evidence type="ECO:0000256" key="12">
    <source>
        <dbReference type="SAM" id="Phobius"/>
    </source>
</evidence>
<keyword evidence="15" id="KW-1185">Reference proteome</keyword>
<feature type="transmembrane region" description="Helical" evidence="12">
    <location>
        <begin position="169"/>
        <end position="195"/>
    </location>
</feature>
<dbReference type="InterPro" id="IPR017452">
    <property type="entry name" value="GPCR_Rhodpsn_7TM"/>
</dbReference>
<dbReference type="Pfam" id="PF13853">
    <property type="entry name" value="7tm_4"/>
    <property type="match status" value="1"/>
</dbReference>
<dbReference type="PRINTS" id="PR00245">
    <property type="entry name" value="OLFACTORYR"/>
</dbReference>
<name>A0A5N3W5U4_MUNMU</name>
<keyword evidence="8 12" id="KW-0472">Membrane</keyword>